<feature type="region of interest" description="Disordered" evidence="1">
    <location>
        <begin position="1"/>
        <end position="26"/>
    </location>
</feature>
<feature type="region of interest" description="Disordered" evidence="1">
    <location>
        <begin position="164"/>
        <end position="188"/>
    </location>
</feature>
<protein>
    <submittedName>
        <fullName evidence="3">Uncharacterized protein</fullName>
    </submittedName>
</protein>
<dbReference type="EMBL" id="JACAZI010000005">
    <property type="protein sequence ID" value="KAF7359787.1"/>
    <property type="molecule type" value="Genomic_DNA"/>
</dbReference>
<evidence type="ECO:0000256" key="2">
    <source>
        <dbReference type="SAM" id="Phobius"/>
    </source>
</evidence>
<keyword evidence="4" id="KW-1185">Reference proteome</keyword>
<name>A0A8H7D574_9AGAR</name>
<comment type="caution">
    <text evidence="3">The sequence shown here is derived from an EMBL/GenBank/DDBJ whole genome shotgun (WGS) entry which is preliminary data.</text>
</comment>
<feature type="compositionally biased region" description="Polar residues" evidence="1">
    <location>
        <begin position="290"/>
        <end position="300"/>
    </location>
</feature>
<feature type="region of interest" description="Disordered" evidence="1">
    <location>
        <begin position="281"/>
        <end position="306"/>
    </location>
</feature>
<sequence length="332" mass="35908">MRQANTPNRRDTLTDALDGCASSSNTNRSCYPVSLTAFVQGQDASFIWNPTLSTFTKTNRVNITIYDGSDEWDGSIGPQNMILSYRNLPNPASGAGLLKVPVNDSWWGSKGAIWVGNVSYPFFWTIWGADETDTFTIGRQPMFAAIQTTLPDSVLATMKPTPISSGSVSAGSITPPPSSSASNTPKVDATSHVSANHTAVIAGVVCSLVGVALLLCLFLFIHRHRLKRRPPVNTLPDPMLNTGLHEKQPLQPPSKSALDLEMHRAHQRLQALRYELQAQPQTGTGAEGTNPGSLGSQNENAELRAQIQMLTAEVERLRSMGAEPPPAYSIQE</sequence>
<evidence type="ECO:0000256" key="1">
    <source>
        <dbReference type="SAM" id="MobiDB-lite"/>
    </source>
</evidence>
<reference evidence="3" key="1">
    <citation type="submission" date="2020-05" db="EMBL/GenBank/DDBJ databases">
        <title>Mycena genomes resolve the evolution of fungal bioluminescence.</title>
        <authorList>
            <person name="Tsai I.J."/>
        </authorList>
    </citation>
    <scope>NUCLEOTIDE SEQUENCE</scope>
    <source>
        <strain evidence="3">CCC161011</strain>
    </source>
</reference>
<feature type="transmembrane region" description="Helical" evidence="2">
    <location>
        <begin position="199"/>
        <end position="221"/>
    </location>
</feature>
<dbReference type="CDD" id="cd12094">
    <property type="entry name" value="TM_ErbB2"/>
    <property type="match status" value="1"/>
</dbReference>
<evidence type="ECO:0000313" key="3">
    <source>
        <dbReference type="EMBL" id="KAF7359787.1"/>
    </source>
</evidence>
<proteinExistence type="predicted"/>
<keyword evidence="2" id="KW-0472">Membrane</keyword>
<accession>A0A8H7D574</accession>
<organism evidence="3 4">
    <name type="scientific">Mycena venus</name>
    <dbReference type="NCBI Taxonomy" id="2733690"/>
    <lineage>
        <taxon>Eukaryota</taxon>
        <taxon>Fungi</taxon>
        <taxon>Dikarya</taxon>
        <taxon>Basidiomycota</taxon>
        <taxon>Agaricomycotina</taxon>
        <taxon>Agaricomycetes</taxon>
        <taxon>Agaricomycetidae</taxon>
        <taxon>Agaricales</taxon>
        <taxon>Marasmiineae</taxon>
        <taxon>Mycenaceae</taxon>
        <taxon>Mycena</taxon>
    </lineage>
</organism>
<dbReference type="OrthoDB" id="2952443at2759"/>
<evidence type="ECO:0000313" key="4">
    <source>
        <dbReference type="Proteomes" id="UP000620124"/>
    </source>
</evidence>
<dbReference type="Proteomes" id="UP000620124">
    <property type="component" value="Unassembled WGS sequence"/>
</dbReference>
<gene>
    <name evidence="3" type="ORF">MVEN_00703800</name>
</gene>
<dbReference type="AlphaFoldDB" id="A0A8H7D574"/>
<keyword evidence="2" id="KW-0812">Transmembrane</keyword>
<feature type="region of interest" description="Disordered" evidence="1">
    <location>
        <begin position="230"/>
        <end position="254"/>
    </location>
</feature>
<keyword evidence="2" id="KW-1133">Transmembrane helix</keyword>
<feature type="compositionally biased region" description="Low complexity" evidence="1">
    <location>
        <begin position="169"/>
        <end position="185"/>
    </location>
</feature>